<keyword evidence="1" id="KW-0472">Membrane</keyword>
<dbReference type="AlphaFoldDB" id="A0AAD4N3N6"/>
<keyword evidence="1" id="KW-0812">Transmembrane</keyword>
<name>A0AAD4N3N6_9BILA</name>
<keyword evidence="3" id="KW-1185">Reference proteome</keyword>
<gene>
    <name evidence="2" type="ORF">DdX_10574</name>
</gene>
<protein>
    <submittedName>
        <fullName evidence="2">Uncharacterized protein</fullName>
    </submittedName>
</protein>
<dbReference type="EMBL" id="JAKKPZ010000025">
    <property type="protein sequence ID" value="KAI1710517.1"/>
    <property type="molecule type" value="Genomic_DNA"/>
</dbReference>
<proteinExistence type="predicted"/>
<sequence length="127" mass="14281">MKRCTETFSHLLKKDLINCLSYEDLQMECLVTETLVRCTRAMLENHCDEKAIQVYATAVKLSTRIHLTLYDSVDIFGPYSKDCQALISVSDYSTLIWLISAASLILLFIAALVATLLYLAKKKTGPV</sequence>
<organism evidence="2 3">
    <name type="scientific">Ditylenchus destructor</name>
    <dbReference type="NCBI Taxonomy" id="166010"/>
    <lineage>
        <taxon>Eukaryota</taxon>
        <taxon>Metazoa</taxon>
        <taxon>Ecdysozoa</taxon>
        <taxon>Nematoda</taxon>
        <taxon>Chromadorea</taxon>
        <taxon>Rhabditida</taxon>
        <taxon>Tylenchina</taxon>
        <taxon>Tylenchomorpha</taxon>
        <taxon>Sphaerularioidea</taxon>
        <taxon>Anguinidae</taxon>
        <taxon>Anguininae</taxon>
        <taxon>Ditylenchus</taxon>
    </lineage>
</organism>
<evidence type="ECO:0000313" key="2">
    <source>
        <dbReference type="EMBL" id="KAI1710517.1"/>
    </source>
</evidence>
<dbReference type="Proteomes" id="UP001201812">
    <property type="component" value="Unassembled WGS sequence"/>
</dbReference>
<evidence type="ECO:0000313" key="3">
    <source>
        <dbReference type="Proteomes" id="UP001201812"/>
    </source>
</evidence>
<evidence type="ECO:0000256" key="1">
    <source>
        <dbReference type="SAM" id="Phobius"/>
    </source>
</evidence>
<accession>A0AAD4N3N6</accession>
<feature type="transmembrane region" description="Helical" evidence="1">
    <location>
        <begin position="95"/>
        <end position="120"/>
    </location>
</feature>
<reference evidence="2" key="1">
    <citation type="submission" date="2022-01" db="EMBL/GenBank/DDBJ databases">
        <title>Genome Sequence Resource for Two Populations of Ditylenchus destructor, the Migratory Endoparasitic Phytonematode.</title>
        <authorList>
            <person name="Zhang H."/>
            <person name="Lin R."/>
            <person name="Xie B."/>
        </authorList>
    </citation>
    <scope>NUCLEOTIDE SEQUENCE</scope>
    <source>
        <strain evidence="2">BazhouSP</strain>
    </source>
</reference>
<keyword evidence="1" id="KW-1133">Transmembrane helix</keyword>
<comment type="caution">
    <text evidence="2">The sequence shown here is derived from an EMBL/GenBank/DDBJ whole genome shotgun (WGS) entry which is preliminary data.</text>
</comment>